<proteinExistence type="predicted"/>
<reference evidence="1 2" key="1">
    <citation type="journal article" date="2013" name="Genome Biol.">
        <title>The genome sequence of the most widely cultivated cacao type and its use to identify candidate genes regulating pod color.</title>
        <authorList>
            <person name="Motamayor J.C."/>
            <person name="Mockaitis K."/>
            <person name="Schmutz J."/>
            <person name="Haiminen N."/>
            <person name="Iii D.L."/>
            <person name="Cornejo O."/>
            <person name="Findley S.D."/>
            <person name="Zheng P."/>
            <person name="Utro F."/>
            <person name="Royaert S."/>
            <person name="Saski C."/>
            <person name="Jenkins J."/>
            <person name="Podicheti R."/>
            <person name="Zhao M."/>
            <person name="Scheffler B.E."/>
            <person name="Stack J.C."/>
            <person name="Feltus F.A."/>
            <person name="Mustiga G.M."/>
            <person name="Amores F."/>
            <person name="Phillips W."/>
            <person name="Marelli J.P."/>
            <person name="May G.D."/>
            <person name="Shapiro H."/>
            <person name="Ma J."/>
            <person name="Bustamante C.D."/>
            <person name="Schnell R.J."/>
            <person name="Main D."/>
            <person name="Gilbert D."/>
            <person name="Parida L."/>
            <person name="Kuhn D.N."/>
        </authorList>
    </citation>
    <scope>NUCLEOTIDE SEQUENCE [LARGE SCALE GENOMIC DNA]</scope>
    <source>
        <strain evidence="2">cv. Matina 1-6</strain>
    </source>
</reference>
<name>A0A061DWT0_THECC</name>
<dbReference type="Proteomes" id="UP000026915">
    <property type="component" value="Chromosome 1"/>
</dbReference>
<dbReference type="EMBL" id="CM001879">
    <property type="protein sequence ID" value="EOX96526.1"/>
    <property type="molecule type" value="Genomic_DNA"/>
</dbReference>
<evidence type="ECO:0000313" key="2">
    <source>
        <dbReference type="Proteomes" id="UP000026915"/>
    </source>
</evidence>
<dbReference type="Gramene" id="EOX96526">
    <property type="protein sequence ID" value="EOX96526"/>
    <property type="gene ID" value="TCM_005762"/>
</dbReference>
<dbReference type="AlphaFoldDB" id="A0A061DWT0"/>
<protein>
    <submittedName>
        <fullName evidence="1">Uncharacterized protein</fullName>
    </submittedName>
</protein>
<dbReference type="HOGENOM" id="CLU_2594589_0_0_1"/>
<dbReference type="InParanoid" id="A0A061DWT0"/>
<keyword evidence="2" id="KW-1185">Reference proteome</keyword>
<accession>A0A061DWT0</accession>
<dbReference type="PROSITE" id="PS51257">
    <property type="entry name" value="PROKAR_LIPOPROTEIN"/>
    <property type="match status" value="1"/>
</dbReference>
<gene>
    <name evidence="1" type="ORF">TCM_005762</name>
</gene>
<sequence length="80" mass="9063">MSRKCNRPLFQMHRQMIAMLVVLSSSVSCHTPPKRLTPAWKVMAAIRVATTKRALWVSALFFSLSSFLNLHCTENNDTSP</sequence>
<evidence type="ECO:0000313" key="1">
    <source>
        <dbReference type="EMBL" id="EOX96526.1"/>
    </source>
</evidence>
<organism evidence="1 2">
    <name type="scientific">Theobroma cacao</name>
    <name type="common">Cacao</name>
    <name type="synonym">Cocoa</name>
    <dbReference type="NCBI Taxonomy" id="3641"/>
    <lineage>
        <taxon>Eukaryota</taxon>
        <taxon>Viridiplantae</taxon>
        <taxon>Streptophyta</taxon>
        <taxon>Embryophyta</taxon>
        <taxon>Tracheophyta</taxon>
        <taxon>Spermatophyta</taxon>
        <taxon>Magnoliopsida</taxon>
        <taxon>eudicotyledons</taxon>
        <taxon>Gunneridae</taxon>
        <taxon>Pentapetalae</taxon>
        <taxon>rosids</taxon>
        <taxon>malvids</taxon>
        <taxon>Malvales</taxon>
        <taxon>Malvaceae</taxon>
        <taxon>Byttnerioideae</taxon>
        <taxon>Theobroma</taxon>
    </lineage>
</organism>